<dbReference type="SUPFAM" id="SSF48452">
    <property type="entry name" value="TPR-like"/>
    <property type="match status" value="1"/>
</dbReference>
<reference evidence="1 2" key="1">
    <citation type="submission" date="2024-09" db="EMBL/GenBank/DDBJ databases">
        <authorList>
            <person name="Sun Q."/>
            <person name="Mori K."/>
        </authorList>
    </citation>
    <scope>NUCLEOTIDE SEQUENCE [LARGE SCALE GENOMIC DNA]</scope>
    <source>
        <strain evidence="1 2">TBRC 1432</strain>
    </source>
</reference>
<dbReference type="EMBL" id="JBHLUD010000016">
    <property type="protein sequence ID" value="MFC0548485.1"/>
    <property type="molecule type" value="Genomic_DNA"/>
</dbReference>
<gene>
    <name evidence="1" type="ORF">ACFFH7_43750</name>
</gene>
<protein>
    <submittedName>
        <fullName evidence="1">HEXXH motif-containing putative peptide modification protein</fullName>
    </submittedName>
</protein>
<evidence type="ECO:0000313" key="2">
    <source>
        <dbReference type="Proteomes" id="UP001589810"/>
    </source>
</evidence>
<dbReference type="NCBIfam" id="TIGR04267">
    <property type="entry name" value="mod_HExxH"/>
    <property type="match status" value="1"/>
</dbReference>
<dbReference type="InterPro" id="IPR011990">
    <property type="entry name" value="TPR-like_helical_dom_sf"/>
</dbReference>
<proteinExistence type="predicted"/>
<accession>A0ABV6N7B5</accession>
<dbReference type="Proteomes" id="UP001589810">
    <property type="component" value="Unassembled WGS sequence"/>
</dbReference>
<comment type="caution">
    <text evidence="1">The sequence shown here is derived from an EMBL/GenBank/DDBJ whole genome shotgun (WGS) entry which is preliminary data.</text>
</comment>
<sequence length="601" mass="65900">MATEHDGELQPHRLSWADFDELARGGGGAAVVRVLRRAERSRRLLLMRALADQVAKEPELCGPLPSWEDAWELLARVQRRAPGELDAVIDHPYTGSWAGYTTRLLRNGIAGVGPAWAHLGHVHAIAAAAAIRAKLDFEATVPVWSGFAALPTLGVAHVAATSPHSVARVRVRAGRVAISATNTRLVLPADLSTDAPGWWGIRRLTVPADVRLSVRLDDVDPYRGLYEPVLPQRLDDDAVTKWQSLLSEAWQVLLARLPERAATMSAGLDCIVPRPMIPFRLPSASTGEAFGSAVVSRPEEPLSLAATLVHEFQHIRLSGLLHLANLRSDDPEERIYAPWRDDPRPLSGVLQGVYAFFGVTEFWRSVLRDGDRSTRRRAAFEFALARAATWRTARTLRHDHGLTDAGRRFLDGVIERLRPWQEEPVPAAEAELAAAVAADHRAMWRIRHMRPSPETVAVLAAAWSSGERRPSSIDLAGSTGPTPVPDGAWSPARTDMIRLGITTAPVDREAAWADVPEATPADIAYVSERYTEAIDRYRAQLADDPDHASAWVGLGLACRGYGRSAAGRALLSRPELVRAVHRHVRATDPVQLADWIGRIVN</sequence>
<name>A0ABV6N7B5_9PSEU</name>
<organism evidence="1 2">
    <name type="scientific">Kutzneria chonburiensis</name>
    <dbReference type="NCBI Taxonomy" id="1483604"/>
    <lineage>
        <taxon>Bacteria</taxon>
        <taxon>Bacillati</taxon>
        <taxon>Actinomycetota</taxon>
        <taxon>Actinomycetes</taxon>
        <taxon>Pseudonocardiales</taxon>
        <taxon>Pseudonocardiaceae</taxon>
        <taxon>Kutzneria</taxon>
    </lineage>
</organism>
<keyword evidence="2" id="KW-1185">Reference proteome</keyword>
<dbReference type="RefSeq" id="WP_273943896.1">
    <property type="nucleotide sequence ID" value="NZ_CP097263.1"/>
</dbReference>
<dbReference type="InterPro" id="IPR026337">
    <property type="entry name" value="AKG_HExxH"/>
</dbReference>
<evidence type="ECO:0000313" key="1">
    <source>
        <dbReference type="EMBL" id="MFC0548485.1"/>
    </source>
</evidence>